<feature type="region of interest" description="Disordered" evidence="1">
    <location>
        <begin position="178"/>
        <end position="244"/>
    </location>
</feature>
<feature type="signal peptide" evidence="2">
    <location>
        <begin position="1"/>
        <end position="24"/>
    </location>
</feature>
<name>M5ILC2_9BACT</name>
<dbReference type="Proteomes" id="UP000011939">
    <property type="component" value="Unassembled WGS sequence"/>
</dbReference>
<feature type="compositionally biased region" description="Basic and acidic residues" evidence="1">
    <location>
        <begin position="233"/>
        <end position="244"/>
    </location>
</feature>
<accession>M5ILC2</accession>
<gene>
    <name evidence="3" type="ORF">CSUNSWCD_1284</name>
</gene>
<evidence type="ECO:0000256" key="1">
    <source>
        <dbReference type="SAM" id="MobiDB-lite"/>
    </source>
</evidence>
<keyword evidence="2" id="KW-0732">Signal</keyword>
<evidence type="ECO:0000313" key="3">
    <source>
        <dbReference type="EMBL" id="EKU11960.1"/>
    </source>
</evidence>
<dbReference type="AlphaFoldDB" id="M5ILC2"/>
<proteinExistence type="predicted"/>
<dbReference type="eggNOG" id="ENOG50319R6">
    <property type="taxonomic scope" value="Bacteria"/>
</dbReference>
<feature type="chain" id="PRO_5004067833" description="Periplasmic protein" evidence="2">
    <location>
        <begin position="25"/>
        <end position="244"/>
    </location>
</feature>
<dbReference type="RefSeq" id="WP_009493643.1">
    <property type="nucleotide sequence ID" value="NZ_AMZQ01000002.1"/>
</dbReference>
<dbReference type="OrthoDB" id="5354197at2"/>
<protein>
    <recommendedName>
        <fullName evidence="5">Periplasmic protein</fullName>
    </recommendedName>
</protein>
<evidence type="ECO:0008006" key="5">
    <source>
        <dbReference type="Google" id="ProtNLM"/>
    </source>
</evidence>
<evidence type="ECO:0000313" key="4">
    <source>
        <dbReference type="Proteomes" id="UP000011939"/>
    </source>
</evidence>
<comment type="caution">
    <text evidence="3">The sequence shown here is derived from an EMBL/GenBank/DDBJ whole genome shotgun (WGS) entry which is preliminary data.</text>
</comment>
<organism evidence="3 4">
    <name type="scientific">Campylobacter showae CSUNSWCD</name>
    <dbReference type="NCBI Taxonomy" id="1244083"/>
    <lineage>
        <taxon>Bacteria</taxon>
        <taxon>Pseudomonadati</taxon>
        <taxon>Campylobacterota</taxon>
        <taxon>Epsilonproteobacteria</taxon>
        <taxon>Campylobacterales</taxon>
        <taxon>Campylobacteraceae</taxon>
        <taxon>Campylobacter</taxon>
    </lineage>
</organism>
<dbReference type="EMBL" id="AMZQ01000002">
    <property type="protein sequence ID" value="EKU11960.1"/>
    <property type="molecule type" value="Genomic_DNA"/>
</dbReference>
<sequence>MKKSAFFTLLKICALALLSVNLVAQFTDMQITQTTKSKREKVTKEILFLEKILDYDTFIFRLNAAVIAPCKLANVKFYDGAKCIKDKKELENFTKSYDKEIKKIFRPERNYYVLTLKNLGDRWLCEVSDESRILNKTLVKNGLAAPTSKEYQKIDVKEDWAKKNHAEIYECLTGKKLEDEKAKKKSKKVENNTTKNDQTEQNPASEQPKQTQPQTPPPPMESQGNGPVNLRELGVEFGKDFGDK</sequence>
<dbReference type="PATRIC" id="fig|1244083.3.peg.658"/>
<reference evidence="3 4" key="1">
    <citation type="journal article" date="2013" name="Genome Announc.">
        <title>Genome Sequence of Campylobacter showae UNSWCD, Isolated from a Patient with Crohn's Disease.</title>
        <authorList>
            <person name="Tay A.P."/>
            <person name="Kaakoush N.O."/>
            <person name="Deshpande N.P."/>
            <person name="Chen Z."/>
            <person name="Mitchell H."/>
            <person name="Wilkins M.R."/>
        </authorList>
    </citation>
    <scope>NUCLEOTIDE SEQUENCE [LARGE SCALE GENOMIC DNA]</scope>
    <source>
        <strain evidence="3 4">CSUNSWCD</strain>
    </source>
</reference>
<dbReference type="STRING" id="1244083.CSUNSWCD_1284"/>
<evidence type="ECO:0000256" key="2">
    <source>
        <dbReference type="SAM" id="SignalP"/>
    </source>
</evidence>